<sequence>MTAPRSPGAAYAVPALLALVTCALALAAAVALGAQAWVDPDPWAGVGFVYVVILAAPALTSLALLGAAHRARRHSPGRARALAWTALGLVGLVGLAASRHLAY</sequence>
<keyword evidence="1" id="KW-0472">Membrane</keyword>
<evidence type="ECO:0000313" key="3">
    <source>
        <dbReference type="EMBL" id="NYD56739.1"/>
    </source>
</evidence>
<keyword evidence="1" id="KW-0812">Transmembrane</keyword>
<feature type="transmembrane region" description="Helical" evidence="1">
    <location>
        <begin position="81"/>
        <end position="102"/>
    </location>
</feature>
<name>A0A7Y9JRF0_9ACTN</name>
<evidence type="ECO:0000256" key="1">
    <source>
        <dbReference type="SAM" id="Phobius"/>
    </source>
</evidence>
<dbReference type="Proteomes" id="UP000516957">
    <property type="component" value="Unassembled WGS sequence"/>
</dbReference>
<evidence type="ECO:0000313" key="4">
    <source>
        <dbReference type="Proteomes" id="UP000516957"/>
    </source>
</evidence>
<dbReference type="EMBL" id="JACCBE010000001">
    <property type="protein sequence ID" value="NYD56739.1"/>
    <property type="molecule type" value="Genomic_DNA"/>
</dbReference>
<accession>A0A7Y9JRF0</accession>
<organism evidence="3 4">
    <name type="scientific">Nocardioides marinisabuli</name>
    <dbReference type="NCBI Taxonomy" id="419476"/>
    <lineage>
        <taxon>Bacteria</taxon>
        <taxon>Bacillati</taxon>
        <taxon>Actinomycetota</taxon>
        <taxon>Actinomycetes</taxon>
        <taxon>Propionibacteriales</taxon>
        <taxon>Nocardioidaceae</taxon>
        <taxon>Nocardioides</taxon>
    </lineage>
</organism>
<dbReference type="RefSeq" id="WP_179614593.1">
    <property type="nucleotide sequence ID" value="NZ_CP059163.1"/>
</dbReference>
<dbReference type="AlphaFoldDB" id="A0A7Y9JRF0"/>
<feature type="chain" id="PRO_5030889118" evidence="2">
    <location>
        <begin position="37"/>
        <end position="103"/>
    </location>
</feature>
<proteinExistence type="predicted"/>
<gene>
    <name evidence="3" type="ORF">BKA08_000977</name>
</gene>
<protein>
    <submittedName>
        <fullName evidence="3">Uncharacterized protein</fullName>
    </submittedName>
</protein>
<evidence type="ECO:0000256" key="2">
    <source>
        <dbReference type="SAM" id="SignalP"/>
    </source>
</evidence>
<feature type="signal peptide" evidence="2">
    <location>
        <begin position="1"/>
        <end position="36"/>
    </location>
</feature>
<keyword evidence="1" id="KW-1133">Transmembrane helix</keyword>
<feature type="transmembrane region" description="Helical" evidence="1">
    <location>
        <begin position="43"/>
        <end position="69"/>
    </location>
</feature>
<comment type="caution">
    <text evidence="3">The sequence shown here is derived from an EMBL/GenBank/DDBJ whole genome shotgun (WGS) entry which is preliminary data.</text>
</comment>
<keyword evidence="2" id="KW-0732">Signal</keyword>
<reference evidence="3 4" key="1">
    <citation type="submission" date="2020-07" db="EMBL/GenBank/DDBJ databases">
        <title>Sequencing the genomes of 1000 actinobacteria strains.</title>
        <authorList>
            <person name="Klenk H.-P."/>
        </authorList>
    </citation>
    <scope>NUCLEOTIDE SEQUENCE [LARGE SCALE GENOMIC DNA]</scope>
    <source>
        <strain evidence="3 4">DSM 18965</strain>
    </source>
</reference>
<keyword evidence="4" id="KW-1185">Reference proteome</keyword>